<name>E4WWT4_OIKDI</name>
<sequence length="357" mass="41648">MPIDYSKWNKIEISDDEDDTHPNIHTPSLFKWRHEARVQRMDEMAKEKEEISESKKEAERALVEAKKKGMTDEELEKQVEEWKIKEREFEKKEKSQPMNVDTIGTVANSASRINKAKTEVEIKSEEDTMKDYSRFTTKWETEIKKFGMFKKLEDSQRYLSENTYLVNEHTASFLCIYCIDLTVEEKMELMHQVSHQAVILQFILELAKTHKIDPRGCFRQFFDKYRKNDNPEYQKAFDDELEAFRGRVKGRAQARIDAWMEEHEKEEKAKRIAASPGGLDPQEVFESLPETWQKCFETQDIPLLQKTVSETDPKEAAMLLDKCTKSGLWCPGPDEKGDEAPAAEEATPSSITIEEQD</sequence>
<dbReference type="FunCoup" id="E4WWT4">
    <property type="interactions" value="721"/>
</dbReference>
<keyword evidence="3" id="KW-0963">Cytoplasm</keyword>
<dbReference type="EMBL" id="FN653018">
    <property type="protein sequence ID" value="CBY21826.1"/>
    <property type="molecule type" value="Genomic_DNA"/>
</dbReference>
<evidence type="ECO:0000256" key="4">
    <source>
        <dbReference type="ARBA" id="ARBA00023186"/>
    </source>
</evidence>
<evidence type="ECO:0000256" key="6">
    <source>
        <dbReference type="SAM" id="Coils"/>
    </source>
</evidence>
<dbReference type="InterPro" id="IPR013873">
    <property type="entry name" value="Cdc37_C"/>
</dbReference>
<evidence type="ECO:0000313" key="12">
    <source>
        <dbReference type="Proteomes" id="UP000001307"/>
    </source>
</evidence>
<dbReference type="InterPro" id="IPR013855">
    <property type="entry name" value="Cdc37_N_dom"/>
</dbReference>
<dbReference type="InParanoid" id="E4WWT4"/>
<evidence type="ECO:0000259" key="9">
    <source>
        <dbReference type="SMART" id="SM01070"/>
    </source>
</evidence>
<proteinExistence type="inferred from homology"/>
<dbReference type="Pfam" id="PF08565">
    <property type="entry name" value="CDC37_M"/>
    <property type="match status" value="1"/>
</dbReference>
<accession>E4WWT4</accession>
<dbReference type="GO" id="GO:0006457">
    <property type="term" value="P:protein folding"/>
    <property type="evidence" value="ECO:0007669"/>
    <property type="project" value="TreeGrafter"/>
</dbReference>
<dbReference type="GO" id="GO:0050821">
    <property type="term" value="P:protein stabilization"/>
    <property type="evidence" value="ECO:0007669"/>
    <property type="project" value="TreeGrafter"/>
</dbReference>
<organism evidence="11">
    <name type="scientific">Oikopleura dioica</name>
    <name type="common">Tunicate</name>
    <dbReference type="NCBI Taxonomy" id="34765"/>
    <lineage>
        <taxon>Eukaryota</taxon>
        <taxon>Metazoa</taxon>
        <taxon>Chordata</taxon>
        <taxon>Tunicata</taxon>
        <taxon>Appendicularia</taxon>
        <taxon>Copelata</taxon>
        <taxon>Oikopleuridae</taxon>
        <taxon>Oikopleura</taxon>
    </lineage>
</organism>
<feature type="region of interest" description="Disordered" evidence="7">
    <location>
        <begin position="327"/>
        <end position="357"/>
    </location>
</feature>
<protein>
    <recommendedName>
        <fullName evidence="5">Hsp90 chaperone protein kinase-targeting subunit</fullName>
    </recommendedName>
</protein>
<dbReference type="Gene3D" id="1.20.58.610">
    <property type="entry name" value="Cdc37, Hsp90 binding domain"/>
    <property type="match status" value="1"/>
</dbReference>
<dbReference type="InterPro" id="IPR004918">
    <property type="entry name" value="Cdc37"/>
</dbReference>
<dbReference type="SMART" id="SM01071">
    <property type="entry name" value="CDC37_N"/>
    <property type="match status" value="1"/>
</dbReference>
<evidence type="ECO:0000313" key="11">
    <source>
        <dbReference type="EMBL" id="CBY21826.1"/>
    </source>
</evidence>
<keyword evidence="4" id="KW-0143">Chaperone</keyword>
<dbReference type="FunFam" id="1.20.58.610:FF:000001">
    <property type="entry name" value="Hsp90 co-chaperone Cdc37-like 1"/>
    <property type="match status" value="1"/>
</dbReference>
<dbReference type="SUPFAM" id="SSF101391">
    <property type="entry name" value="Hsp90 co-chaperone CDC37"/>
    <property type="match status" value="1"/>
</dbReference>
<dbReference type="GO" id="GO:0031072">
    <property type="term" value="F:heat shock protein binding"/>
    <property type="evidence" value="ECO:0007669"/>
    <property type="project" value="TreeGrafter"/>
</dbReference>
<dbReference type="Proteomes" id="UP000001307">
    <property type="component" value="Unassembled WGS sequence"/>
</dbReference>
<dbReference type="SMART" id="SM01070">
    <property type="entry name" value="CDC37_M"/>
    <property type="match status" value="1"/>
</dbReference>
<evidence type="ECO:0000256" key="1">
    <source>
        <dbReference type="ARBA" id="ARBA00004496"/>
    </source>
</evidence>
<evidence type="ECO:0000256" key="3">
    <source>
        <dbReference type="ARBA" id="ARBA00022490"/>
    </source>
</evidence>
<feature type="domain" description="Cdc37 N-terminal" evidence="10">
    <location>
        <begin position="2"/>
        <end position="111"/>
    </location>
</feature>
<evidence type="ECO:0000256" key="2">
    <source>
        <dbReference type="ARBA" id="ARBA00006222"/>
    </source>
</evidence>
<feature type="domain" description="Cdc37 C-terminal" evidence="8">
    <location>
        <begin position="273"/>
        <end position="355"/>
    </location>
</feature>
<dbReference type="AlphaFoldDB" id="E4WWT4"/>
<dbReference type="SMART" id="SM01069">
    <property type="entry name" value="CDC37_C"/>
    <property type="match status" value="1"/>
</dbReference>
<dbReference type="GO" id="GO:0051082">
    <property type="term" value="F:unfolded protein binding"/>
    <property type="evidence" value="ECO:0007669"/>
    <property type="project" value="TreeGrafter"/>
</dbReference>
<comment type="subcellular location">
    <subcellularLocation>
        <location evidence="1">Cytoplasm</location>
    </subcellularLocation>
</comment>
<feature type="domain" description="Cdc37 Hsp90 binding" evidence="9">
    <location>
        <begin position="114"/>
        <end position="267"/>
    </location>
</feature>
<keyword evidence="6" id="KW-0175">Coiled coil</keyword>
<evidence type="ECO:0000259" key="10">
    <source>
        <dbReference type="SMART" id="SM01071"/>
    </source>
</evidence>
<dbReference type="GO" id="GO:0051087">
    <property type="term" value="F:protein-folding chaperone binding"/>
    <property type="evidence" value="ECO:0007669"/>
    <property type="project" value="TreeGrafter"/>
</dbReference>
<dbReference type="PANTHER" id="PTHR12800">
    <property type="entry name" value="CDC37-RELATED"/>
    <property type="match status" value="1"/>
</dbReference>
<keyword evidence="12" id="KW-1185">Reference proteome</keyword>
<gene>
    <name evidence="11" type="ORF">GSOID_T00011354001</name>
</gene>
<feature type="coiled-coil region" evidence="6">
    <location>
        <begin position="41"/>
        <end position="92"/>
    </location>
</feature>
<dbReference type="Pfam" id="PF08564">
    <property type="entry name" value="CDC37_C"/>
    <property type="match status" value="1"/>
</dbReference>
<evidence type="ECO:0000259" key="8">
    <source>
        <dbReference type="SMART" id="SM01069"/>
    </source>
</evidence>
<dbReference type="GO" id="GO:0005737">
    <property type="term" value="C:cytoplasm"/>
    <property type="evidence" value="ECO:0007669"/>
    <property type="project" value="UniProtKB-SubCell"/>
</dbReference>
<dbReference type="Pfam" id="PF03234">
    <property type="entry name" value="CDC37_N"/>
    <property type="match status" value="1"/>
</dbReference>
<dbReference type="OrthoDB" id="440202at2759"/>
<reference evidence="11" key="1">
    <citation type="journal article" date="2010" name="Science">
        <title>Plasticity of animal genome architecture unmasked by rapid evolution of a pelagic tunicate.</title>
        <authorList>
            <person name="Denoeud F."/>
            <person name="Henriet S."/>
            <person name="Mungpakdee S."/>
            <person name="Aury J.M."/>
            <person name="Da Silva C."/>
            <person name="Brinkmann H."/>
            <person name="Mikhaleva J."/>
            <person name="Olsen L.C."/>
            <person name="Jubin C."/>
            <person name="Canestro C."/>
            <person name="Bouquet J.M."/>
            <person name="Danks G."/>
            <person name="Poulain J."/>
            <person name="Campsteijn C."/>
            <person name="Adamski M."/>
            <person name="Cross I."/>
            <person name="Yadetie F."/>
            <person name="Muffato M."/>
            <person name="Louis A."/>
            <person name="Butcher S."/>
            <person name="Tsagkogeorga G."/>
            <person name="Konrad A."/>
            <person name="Singh S."/>
            <person name="Jensen M.F."/>
            <person name="Cong E.H."/>
            <person name="Eikeseth-Otteraa H."/>
            <person name="Noel B."/>
            <person name="Anthouard V."/>
            <person name="Porcel B.M."/>
            <person name="Kachouri-Lafond R."/>
            <person name="Nishino A."/>
            <person name="Ugolini M."/>
            <person name="Chourrout P."/>
            <person name="Nishida H."/>
            <person name="Aasland R."/>
            <person name="Huzurbazar S."/>
            <person name="Westhof E."/>
            <person name="Delsuc F."/>
            <person name="Lehrach H."/>
            <person name="Reinhardt R."/>
            <person name="Weissenbach J."/>
            <person name="Roy S.W."/>
            <person name="Artiguenave F."/>
            <person name="Postlethwait J.H."/>
            <person name="Manak J.R."/>
            <person name="Thompson E.M."/>
            <person name="Jaillon O."/>
            <person name="Du Pasquier L."/>
            <person name="Boudinot P."/>
            <person name="Liberles D.A."/>
            <person name="Volff J.N."/>
            <person name="Philippe H."/>
            <person name="Lenhard B."/>
            <person name="Roest Crollius H."/>
            <person name="Wincker P."/>
            <person name="Chourrout D."/>
        </authorList>
    </citation>
    <scope>NUCLEOTIDE SEQUENCE [LARGE SCALE GENOMIC DNA]</scope>
</reference>
<dbReference type="InterPro" id="IPR038189">
    <property type="entry name" value="Cdc37_Hsp90-bd_sf"/>
</dbReference>
<dbReference type="InterPro" id="IPR013874">
    <property type="entry name" value="Cdc37_Hsp90-bd"/>
</dbReference>
<dbReference type="GO" id="GO:0019901">
    <property type="term" value="F:protein kinase binding"/>
    <property type="evidence" value="ECO:0007669"/>
    <property type="project" value="InterPro"/>
</dbReference>
<dbReference type="Gene3D" id="6.10.140.250">
    <property type="match status" value="1"/>
</dbReference>
<evidence type="ECO:0000256" key="5">
    <source>
        <dbReference type="ARBA" id="ARBA00031396"/>
    </source>
</evidence>
<evidence type="ECO:0000256" key="7">
    <source>
        <dbReference type="SAM" id="MobiDB-lite"/>
    </source>
</evidence>
<feature type="compositionally biased region" description="Polar residues" evidence="7">
    <location>
        <begin position="347"/>
        <end position="357"/>
    </location>
</feature>
<dbReference type="PANTHER" id="PTHR12800:SF4">
    <property type="entry name" value="HSP90 CO-CHAPERONE CDC37"/>
    <property type="match status" value="1"/>
</dbReference>
<comment type="similarity">
    <text evidence="2">Belongs to the CDC37 family.</text>
</comment>